<dbReference type="EMBL" id="JALRMR010000018">
    <property type="protein sequence ID" value="MDT1975234.1"/>
    <property type="molecule type" value="Genomic_DNA"/>
</dbReference>
<comment type="caution">
    <text evidence="1">The sequence shown here is derived from an EMBL/GenBank/DDBJ whole genome shotgun (WGS) entry which is preliminary data.</text>
</comment>
<accession>A0AAW8RFH6</accession>
<evidence type="ECO:0000313" key="2">
    <source>
        <dbReference type="Proteomes" id="UP001249945"/>
    </source>
</evidence>
<sequence>MEALEKLMKDYRKNIQKAKTRAIGRSIVQSKELKKTKTKNLGEKESKTAKTSCSKATKGLEANVKGQFGKKITEVFDQQQQALDKF</sequence>
<organism evidence="1 2">
    <name type="scientific">Carnobacterium divergens</name>
    <name type="common">Lactobacillus divergens</name>
    <dbReference type="NCBI Taxonomy" id="2748"/>
    <lineage>
        <taxon>Bacteria</taxon>
        <taxon>Bacillati</taxon>
        <taxon>Bacillota</taxon>
        <taxon>Bacilli</taxon>
        <taxon>Lactobacillales</taxon>
        <taxon>Carnobacteriaceae</taxon>
        <taxon>Carnobacterium</taxon>
    </lineage>
</organism>
<name>A0AAW8RFH6_CARDV</name>
<dbReference type="AlphaFoldDB" id="A0AAW8RFH6"/>
<proteinExistence type="predicted"/>
<protein>
    <submittedName>
        <fullName evidence="1">Uncharacterized protein</fullName>
    </submittedName>
</protein>
<dbReference type="RefSeq" id="WP_311780962.1">
    <property type="nucleotide sequence ID" value="NZ_JALRMR010000018.1"/>
</dbReference>
<evidence type="ECO:0000313" key="1">
    <source>
        <dbReference type="EMBL" id="MDT1975234.1"/>
    </source>
</evidence>
<reference evidence="1" key="1">
    <citation type="submission" date="2022-04" db="EMBL/GenBank/DDBJ databases">
        <title>Draft genome sequences of lactic acid bacteria (LAB) strains involved in meat spoilage.</title>
        <authorList>
            <person name="Palevich N."/>
        </authorList>
    </citation>
    <scope>NUCLEOTIDE SEQUENCE</scope>
    <source>
        <strain evidence="1">9-14</strain>
    </source>
</reference>
<gene>
    <name evidence="1" type="ORF">MX635_12570</name>
</gene>
<dbReference type="Proteomes" id="UP001249945">
    <property type="component" value="Unassembled WGS sequence"/>
</dbReference>